<comment type="caution">
    <text evidence="2">The sequence shown here is derived from an EMBL/GenBank/DDBJ whole genome shotgun (WGS) entry which is preliminary data.</text>
</comment>
<gene>
    <name evidence="2" type="ORF">G8O64_003890</name>
    <name evidence="1" type="ORF">G8V93_003815</name>
</gene>
<dbReference type="AlphaFoldDB" id="A0A765FTI1"/>
<reference evidence="2" key="1">
    <citation type="journal article" date="2018" name="Genome Biol.">
        <title>SKESA: strategic k-mer extension for scrupulous assemblies.</title>
        <authorList>
            <person name="Souvorov A."/>
            <person name="Agarwala R."/>
            <person name="Lipman D.J."/>
        </authorList>
    </citation>
    <scope>NUCLEOTIDE SEQUENCE</scope>
    <source>
        <strain evidence="2">MA.CK_98/00010293</strain>
        <strain evidence="1">MA.CK_98/00011463</strain>
    </source>
</reference>
<accession>A0A765FTI1</accession>
<evidence type="ECO:0000313" key="1">
    <source>
        <dbReference type="EMBL" id="HAG1882306.1"/>
    </source>
</evidence>
<name>A0A765FTI1_SALER</name>
<sequence>MVNKLVFIQTDGGAEAVFLNNHMIACFENDGFSEPVSYIAAELEVALNIKSEDFTVKHPEDEWCWNDLYEQVERLRHVDDACG</sequence>
<dbReference type="EMBL" id="DAAXOF010000013">
    <property type="protein sequence ID" value="HAG1882306.1"/>
    <property type="molecule type" value="Genomic_DNA"/>
</dbReference>
<protein>
    <submittedName>
        <fullName evidence="2">Uncharacterized protein</fullName>
    </submittedName>
</protein>
<dbReference type="EMBL" id="DAAYQT010000015">
    <property type="protein sequence ID" value="HAG5358251.1"/>
    <property type="molecule type" value="Genomic_DNA"/>
</dbReference>
<proteinExistence type="predicted"/>
<organism evidence="2">
    <name type="scientific">Salmonella enterica</name>
    <name type="common">Salmonella choleraesuis</name>
    <dbReference type="NCBI Taxonomy" id="28901"/>
    <lineage>
        <taxon>Bacteria</taxon>
        <taxon>Pseudomonadati</taxon>
        <taxon>Pseudomonadota</taxon>
        <taxon>Gammaproteobacteria</taxon>
        <taxon>Enterobacterales</taxon>
        <taxon>Enterobacteriaceae</taxon>
        <taxon>Salmonella</taxon>
    </lineage>
</organism>
<reference evidence="2" key="2">
    <citation type="submission" date="2020-02" db="EMBL/GenBank/DDBJ databases">
        <authorList>
            <consortium name="NCBI Pathogen Detection Project"/>
        </authorList>
    </citation>
    <scope>NUCLEOTIDE SEQUENCE</scope>
    <source>
        <strain evidence="2">MA.CK_98/00010293</strain>
        <strain evidence="1">MA.CK_98/00011463</strain>
    </source>
</reference>
<evidence type="ECO:0000313" key="2">
    <source>
        <dbReference type="EMBL" id="HAG5358251.1"/>
    </source>
</evidence>